<dbReference type="PANTHER" id="PTHR35535:SF2">
    <property type="entry name" value="DUF306 DOMAIN-CONTAINING PROTEIN"/>
    <property type="match status" value="1"/>
</dbReference>
<organism evidence="2 3">
    <name type="scientific">Nonlabens spongiae</name>
    <dbReference type="NCBI Taxonomy" id="331648"/>
    <lineage>
        <taxon>Bacteria</taxon>
        <taxon>Pseudomonadati</taxon>
        <taxon>Bacteroidota</taxon>
        <taxon>Flavobacteriia</taxon>
        <taxon>Flavobacteriales</taxon>
        <taxon>Flavobacteriaceae</taxon>
        <taxon>Nonlabens</taxon>
    </lineage>
</organism>
<sequence>MLIFLSCNQKKEEPSFEINRPEKVEVIKQHYLSGIFKLKTVNDTVFNLSEYYGFEATQPYLTFDTTSNIASGHSGCNNFTAPFTISDSQIKFSEPPMATEIGCEDGNKWENQFFDLLNDQPFIFRENSLTMKNDQLKLTFTKD</sequence>
<reference evidence="2 3" key="1">
    <citation type="submission" date="2016-11" db="EMBL/GenBank/DDBJ databases">
        <title>Trade-off between light-utilization and light-protection in marine flavobacteria.</title>
        <authorList>
            <person name="Kumagai Y."/>
        </authorList>
    </citation>
    <scope>NUCLEOTIDE SEQUENCE [LARGE SCALE GENOMIC DNA]</scope>
    <source>
        <strain evidence="2 3">JCM 13191</strain>
    </source>
</reference>
<name>A0A1W6MH84_9FLAO</name>
<proteinExistence type="predicted"/>
<dbReference type="Gene3D" id="2.40.128.270">
    <property type="match status" value="1"/>
</dbReference>
<feature type="domain" description="DUF306" evidence="1">
    <location>
        <begin position="57"/>
        <end position="135"/>
    </location>
</feature>
<protein>
    <recommendedName>
        <fullName evidence="1">DUF306 domain-containing protein</fullName>
    </recommendedName>
</protein>
<dbReference type="InterPro" id="IPR005184">
    <property type="entry name" value="DUF306_Meta_HslJ"/>
</dbReference>
<gene>
    <name evidence="2" type="ORF">BST97_02400</name>
</gene>
<dbReference type="InterPro" id="IPR038670">
    <property type="entry name" value="HslJ-like_sf"/>
</dbReference>
<dbReference type="PANTHER" id="PTHR35535">
    <property type="entry name" value="HEAT SHOCK PROTEIN HSLJ"/>
    <property type="match status" value="1"/>
</dbReference>
<evidence type="ECO:0000259" key="1">
    <source>
        <dbReference type="Pfam" id="PF03724"/>
    </source>
</evidence>
<dbReference type="EMBL" id="CP019344">
    <property type="protein sequence ID" value="ARN76940.1"/>
    <property type="molecule type" value="Genomic_DNA"/>
</dbReference>
<evidence type="ECO:0000313" key="3">
    <source>
        <dbReference type="Proteomes" id="UP000193431"/>
    </source>
</evidence>
<evidence type="ECO:0000313" key="2">
    <source>
        <dbReference type="EMBL" id="ARN76940.1"/>
    </source>
</evidence>
<dbReference type="Proteomes" id="UP000193431">
    <property type="component" value="Chromosome"/>
</dbReference>
<dbReference type="AlphaFoldDB" id="A0A1W6MH84"/>
<dbReference type="Pfam" id="PF03724">
    <property type="entry name" value="META"/>
    <property type="match status" value="1"/>
</dbReference>
<accession>A0A1W6MH84</accession>
<dbReference type="STRING" id="331648.BST97_02400"/>
<dbReference type="InterPro" id="IPR053147">
    <property type="entry name" value="Hsp_HslJ-like"/>
</dbReference>
<keyword evidence="3" id="KW-1185">Reference proteome</keyword>